<reference evidence="6" key="1">
    <citation type="journal article" date="2019" name="Int. J. Syst. Evol. Microbiol.">
        <title>The Global Catalogue of Microorganisms (GCM) 10K type strain sequencing project: providing services to taxonomists for standard genome sequencing and annotation.</title>
        <authorList>
            <consortium name="The Broad Institute Genomics Platform"/>
            <consortium name="The Broad Institute Genome Sequencing Center for Infectious Disease"/>
            <person name="Wu L."/>
            <person name="Ma J."/>
        </authorList>
    </citation>
    <scope>NUCLEOTIDE SEQUENCE [LARGE SCALE GENOMIC DNA]</scope>
    <source>
        <strain evidence="6">CCUG 50347</strain>
    </source>
</reference>
<keyword evidence="3" id="KW-0902">Two-component regulatory system</keyword>
<evidence type="ECO:0000256" key="3">
    <source>
        <dbReference type="ARBA" id="ARBA00023012"/>
    </source>
</evidence>
<dbReference type="InterPro" id="IPR050482">
    <property type="entry name" value="Sensor_HK_TwoCompSys"/>
</dbReference>
<dbReference type="PANTHER" id="PTHR24421:SF61">
    <property type="entry name" value="OXYGEN SENSOR HISTIDINE KINASE NREB"/>
    <property type="match status" value="1"/>
</dbReference>
<dbReference type="PANTHER" id="PTHR24421">
    <property type="entry name" value="NITRATE/NITRITE SENSOR PROTEIN NARX-RELATED"/>
    <property type="match status" value="1"/>
</dbReference>
<evidence type="ECO:0000256" key="2">
    <source>
        <dbReference type="ARBA" id="ARBA00022777"/>
    </source>
</evidence>
<dbReference type="Gene3D" id="1.20.5.1930">
    <property type="match status" value="1"/>
</dbReference>
<dbReference type="InterPro" id="IPR029016">
    <property type="entry name" value="GAF-like_dom_sf"/>
</dbReference>
<accession>A0ABV9RHQ9</accession>
<protein>
    <submittedName>
        <fullName evidence="5">GAF domain-containing sensor histidine kinase</fullName>
    </submittedName>
</protein>
<evidence type="ECO:0000256" key="1">
    <source>
        <dbReference type="ARBA" id="ARBA00022679"/>
    </source>
</evidence>
<dbReference type="SUPFAM" id="SSF55874">
    <property type="entry name" value="ATPase domain of HSP90 chaperone/DNA topoisomerase II/histidine kinase"/>
    <property type="match status" value="1"/>
</dbReference>
<dbReference type="GO" id="GO:0016301">
    <property type="term" value="F:kinase activity"/>
    <property type="evidence" value="ECO:0007669"/>
    <property type="project" value="UniProtKB-KW"/>
</dbReference>
<dbReference type="Gene3D" id="3.30.565.10">
    <property type="entry name" value="Histidine kinase-like ATPase, C-terminal domain"/>
    <property type="match status" value="1"/>
</dbReference>
<name>A0ABV9RHQ9_9PSEU</name>
<dbReference type="Gene3D" id="3.30.450.40">
    <property type="match status" value="1"/>
</dbReference>
<dbReference type="CDD" id="cd16917">
    <property type="entry name" value="HATPase_UhpB-NarQ-NarX-like"/>
    <property type="match status" value="1"/>
</dbReference>
<dbReference type="InterPro" id="IPR003018">
    <property type="entry name" value="GAF"/>
</dbReference>
<dbReference type="InterPro" id="IPR036890">
    <property type="entry name" value="HATPase_C_sf"/>
</dbReference>
<dbReference type="EMBL" id="JBHSIM010000024">
    <property type="protein sequence ID" value="MFC4833245.1"/>
    <property type="molecule type" value="Genomic_DNA"/>
</dbReference>
<sequence>MSALDEVARVARDALGATGLAVTTPTAVVTSVGTPPDHEEDRAVPLHDPGGQPIGTLRVAWPPEAPGRNRESLLAAFARHLALALSRHTLDAPAAAAPEGDVLTLDDPARLPDAIREITGQVTAIVGPLTGARAVGITAWDPERRILRALPGAFGSDDDTLAASVTGPVTNMLSAGSRVFASGQPYLSNDAGADPGVLQPYAEVFRIGRLLSVPLENQGRRVGVLHLANKPTDFTLDDVGAVEGLAPRLAAAVELAGALGRMAAAQRLEGVLTATATAVATGGSAEECLLPSFDRLAEETGASVVALVPSGSAPWIRRAGASRPDLERRLVRDARALVATSSGAYPRHVGDPGWAALHVPVDFRGERSDGAGAAHTATLSLLRRTGQPFTAAEEDVVRRLAGLVALAWTSERYQRQLAEIARLREQERIADGLHDRVAQILFAARLGIDTVVDGEADDVTRCLVEVRELLVHGDVIVREVIHRLEAAPEVGLTRRLRREVESVEDEFGVTVRVELPDDDHLAQVPRTVADAVVKIAREGTVNAAKHAGPCRIRLDVTVAETELVVEVTDDGFDSGVEAARPGTGLTSLRRVVDAAGGTLTLTTPGHGFGTQVRAVFPV</sequence>
<comment type="caution">
    <text evidence="5">The sequence shown here is derived from an EMBL/GenBank/DDBJ whole genome shotgun (WGS) entry which is preliminary data.</text>
</comment>
<organism evidence="5 6">
    <name type="scientific">Actinomycetospora chibensis</name>
    <dbReference type="NCBI Taxonomy" id="663606"/>
    <lineage>
        <taxon>Bacteria</taxon>
        <taxon>Bacillati</taxon>
        <taxon>Actinomycetota</taxon>
        <taxon>Actinomycetes</taxon>
        <taxon>Pseudonocardiales</taxon>
        <taxon>Pseudonocardiaceae</taxon>
        <taxon>Actinomycetospora</taxon>
    </lineage>
</organism>
<dbReference type="Pfam" id="PF13185">
    <property type="entry name" value="GAF_2"/>
    <property type="match status" value="1"/>
</dbReference>
<keyword evidence="6" id="KW-1185">Reference proteome</keyword>
<gene>
    <name evidence="5" type="ORF">ACFPEL_12590</name>
</gene>
<dbReference type="RefSeq" id="WP_274192342.1">
    <property type="nucleotide sequence ID" value="NZ_BAABHN010000024.1"/>
</dbReference>
<evidence type="ECO:0000313" key="6">
    <source>
        <dbReference type="Proteomes" id="UP001595909"/>
    </source>
</evidence>
<dbReference type="Proteomes" id="UP001595909">
    <property type="component" value="Unassembled WGS sequence"/>
</dbReference>
<keyword evidence="2 5" id="KW-0418">Kinase</keyword>
<dbReference type="SUPFAM" id="SSF55781">
    <property type="entry name" value="GAF domain-like"/>
    <property type="match status" value="2"/>
</dbReference>
<evidence type="ECO:0000313" key="5">
    <source>
        <dbReference type="EMBL" id="MFC4833245.1"/>
    </source>
</evidence>
<feature type="domain" description="GAF" evidence="4">
    <location>
        <begin position="114"/>
        <end position="263"/>
    </location>
</feature>
<keyword evidence="1" id="KW-0808">Transferase</keyword>
<evidence type="ECO:0000259" key="4">
    <source>
        <dbReference type="SMART" id="SM00065"/>
    </source>
</evidence>
<proteinExistence type="predicted"/>
<dbReference type="SMART" id="SM00065">
    <property type="entry name" value="GAF"/>
    <property type="match status" value="1"/>
</dbReference>